<dbReference type="RefSeq" id="WP_189377614.1">
    <property type="nucleotide sequence ID" value="NZ_BNAH01000005.1"/>
</dbReference>
<evidence type="ECO:0000313" key="2">
    <source>
        <dbReference type="Proteomes" id="UP000626370"/>
    </source>
</evidence>
<accession>A0ABQ3IMJ3</accession>
<evidence type="ECO:0000313" key="1">
    <source>
        <dbReference type="EMBL" id="GHE86520.1"/>
    </source>
</evidence>
<name>A0ABQ3IMJ3_9GAMM</name>
<protein>
    <recommendedName>
        <fullName evidence="3">Solute-binding protein family 3/N-terminal domain-containing protein</fullName>
    </recommendedName>
</protein>
<dbReference type="Proteomes" id="UP000626370">
    <property type="component" value="Unassembled WGS sequence"/>
</dbReference>
<evidence type="ECO:0008006" key="3">
    <source>
        <dbReference type="Google" id="ProtNLM"/>
    </source>
</evidence>
<dbReference type="EMBL" id="BNAH01000005">
    <property type="protein sequence ID" value="GHE86520.1"/>
    <property type="molecule type" value="Genomic_DNA"/>
</dbReference>
<gene>
    <name evidence="1" type="ORF">GCM10011501_14640</name>
</gene>
<comment type="caution">
    <text evidence="1">The sequence shown here is derived from an EMBL/GenBank/DDBJ whole genome shotgun (WGS) entry which is preliminary data.</text>
</comment>
<proteinExistence type="predicted"/>
<organism evidence="1 2">
    <name type="scientific">Thalassotalea profundi</name>
    <dbReference type="NCBI Taxonomy" id="2036687"/>
    <lineage>
        <taxon>Bacteria</taxon>
        <taxon>Pseudomonadati</taxon>
        <taxon>Pseudomonadota</taxon>
        <taxon>Gammaproteobacteria</taxon>
        <taxon>Alteromonadales</taxon>
        <taxon>Colwelliaceae</taxon>
        <taxon>Thalassotalea</taxon>
    </lineage>
</organism>
<sequence length="281" mass="32611">MPYRQFSLLTILLFITFIAHGSVEKITIHTNNKAEFNAFKNNNATGNLSVSTNLYALKHVYSSIEFKYMTTQRTLHQIDEGQSICTVNRVKNKERLKKFLFSQPINLFLSQRLYQQIDSAPLKSSNNIINLSNIFNEKPNARILLAEQMSYGDAIDSEIKRIPEKNKMRRYSGEQEIGIANMFVKKRAEFAILYPQQVYNYITNVNARSYEIKGTPPYILGHLMCTNTPENNNFINKVNRQLNSNIEELLNLHLDFVNPSDKAMLTHYFHQAFQRKSIESQ</sequence>
<keyword evidence="2" id="KW-1185">Reference proteome</keyword>
<reference evidence="2" key="1">
    <citation type="journal article" date="2019" name="Int. J. Syst. Evol. Microbiol.">
        <title>The Global Catalogue of Microorganisms (GCM) 10K type strain sequencing project: providing services to taxonomists for standard genome sequencing and annotation.</title>
        <authorList>
            <consortium name="The Broad Institute Genomics Platform"/>
            <consortium name="The Broad Institute Genome Sequencing Center for Infectious Disease"/>
            <person name="Wu L."/>
            <person name="Ma J."/>
        </authorList>
    </citation>
    <scope>NUCLEOTIDE SEQUENCE [LARGE SCALE GENOMIC DNA]</scope>
    <source>
        <strain evidence="2">CGMCC 1.15922</strain>
    </source>
</reference>